<evidence type="ECO:0000256" key="1">
    <source>
        <dbReference type="SAM" id="Phobius"/>
    </source>
</evidence>
<reference evidence="2" key="1">
    <citation type="submission" date="2012-05" db="EMBL/GenBank/DDBJ databases">
        <authorList>
            <person name="Krishnakumar V."/>
            <person name="Cheung F."/>
            <person name="Xiao Y."/>
            <person name="Chan A."/>
            <person name="Moskal W.A."/>
            <person name="Town C.D."/>
        </authorList>
    </citation>
    <scope>NUCLEOTIDE SEQUENCE</scope>
</reference>
<dbReference type="EMBL" id="BT149206">
    <property type="protein sequence ID" value="AFK49000.1"/>
    <property type="molecule type" value="mRNA"/>
</dbReference>
<dbReference type="AlphaFoldDB" id="I3T908"/>
<evidence type="ECO:0000313" key="2">
    <source>
        <dbReference type="EMBL" id="AFK49000.1"/>
    </source>
</evidence>
<feature type="transmembrane region" description="Helical" evidence="1">
    <location>
        <begin position="6"/>
        <end position="26"/>
    </location>
</feature>
<sequence>MERGACNILLLLMFLFFSKLLLDFLSFKLDRSFRNLNVVMNLMEVLSAMLSVGVFQIC</sequence>
<keyword evidence="1" id="KW-0812">Transmembrane</keyword>
<keyword evidence="1" id="KW-0472">Membrane</keyword>
<accession>I3T908</accession>
<protein>
    <submittedName>
        <fullName evidence="2">Uncharacterized protein</fullName>
    </submittedName>
</protein>
<organism evidence="2">
    <name type="scientific">Lotus japonicus</name>
    <name type="common">Lotus corniculatus var. japonicus</name>
    <dbReference type="NCBI Taxonomy" id="34305"/>
    <lineage>
        <taxon>Eukaryota</taxon>
        <taxon>Viridiplantae</taxon>
        <taxon>Streptophyta</taxon>
        <taxon>Embryophyta</taxon>
        <taxon>Tracheophyta</taxon>
        <taxon>Spermatophyta</taxon>
        <taxon>Magnoliopsida</taxon>
        <taxon>eudicotyledons</taxon>
        <taxon>Gunneridae</taxon>
        <taxon>Pentapetalae</taxon>
        <taxon>rosids</taxon>
        <taxon>fabids</taxon>
        <taxon>Fabales</taxon>
        <taxon>Fabaceae</taxon>
        <taxon>Papilionoideae</taxon>
        <taxon>50 kb inversion clade</taxon>
        <taxon>NPAAA clade</taxon>
        <taxon>Hologalegina</taxon>
        <taxon>robinioid clade</taxon>
        <taxon>Loteae</taxon>
        <taxon>Lotus</taxon>
    </lineage>
</organism>
<keyword evidence="1" id="KW-1133">Transmembrane helix</keyword>
<proteinExistence type="evidence at transcript level"/>
<name>I3T908_LOTJA</name>